<dbReference type="InterPro" id="IPR013482">
    <property type="entry name" value="Molybde_CF_guanTrfase"/>
</dbReference>
<dbReference type="EMBL" id="CP049075">
    <property type="protein sequence ID" value="QLI05586.1"/>
    <property type="molecule type" value="Genomic_DNA"/>
</dbReference>
<dbReference type="GO" id="GO:0005525">
    <property type="term" value="F:GTP binding"/>
    <property type="evidence" value="ECO:0007669"/>
    <property type="project" value="UniProtKB-KW"/>
</dbReference>
<protein>
    <submittedName>
        <fullName evidence="9">Molybdenum cofactor guanylyltransferase protein A</fullName>
        <ecNumber evidence="9">2.7.7.77</ecNumber>
    </submittedName>
</protein>
<reference evidence="9 10" key="1">
    <citation type="submission" date="2020-02" db="EMBL/GenBank/DDBJ databases">
        <title>Complete genome sequence of the novel Campylobacter species Candidatus Campylobacter infans.</title>
        <authorList>
            <person name="Duim B."/>
            <person name="Zomer A."/>
            <person name="van der Graaf L."/>
            <person name="Wagenaar J."/>
        </authorList>
    </citation>
    <scope>NUCLEOTIDE SEQUENCE [LARGE SCALE GENOMIC DNA]</scope>
    <source>
        <strain evidence="9 10">19S00001</strain>
    </source>
</reference>
<dbReference type="KEGG" id="cinf:CINF_1092"/>
<keyword evidence="2 9" id="KW-0808">Transferase</keyword>
<keyword evidence="6" id="KW-0342">GTP-binding</keyword>
<keyword evidence="7" id="KW-0501">Molybdenum cofactor biosynthesis</keyword>
<dbReference type="InterPro" id="IPR029044">
    <property type="entry name" value="Nucleotide-diphossugar_trans"/>
</dbReference>
<dbReference type="Pfam" id="PF12804">
    <property type="entry name" value="NTP_transf_3"/>
    <property type="match status" value="1"/>
</dbReference>
<evidence type="ECO:0000256" key="6">
    <source>
        <dbReference type="ARBA" id="ARBA00023134"/>
    </source>
</evidence>
<evidence type="ECO:0000256" key="5">
    <source>
        <dbReference type="ARBA" id="ARBA00022842"/>
    </source>
</evidence>
<keyword evidence="3" id="KW-0479">Metal-binding</keyword>
<feature type="domain" description="MobA-like NTP transferase" evidence="8">
    <location>
        <begin position="4"/>
        <end position="139"/>
    </location>
</feature>
<dbReference type="Gene3D" id="3.90.550.10">
    <property type="entry name" value="Spore Coat Polysaccharide Biosynthesis Protein SpsA, Chain A"/>
    <property type="match status" value="1"/>
</dbReference>
<evidence type="ECO:0000259" key="8">
    <source>
        <dbReference type="Pfam" id="PF12804"/>
    </source>
</evidence>
<evidence type="ECO:0000256" key="3">
    <source>
        <dbReference type="ARBA" id="ARBA00022723"/>
    </source>
</evidence>
<dbReference type="PANTHER" id="PTHR19136">
    <property type="entry name" value="MOLYBDENUM COFACTOR GUANYLYLTRANSFERASE"/>
    <property type="match status" value="1"/>
</dbReference>
<dbReference type="CDD" id="cd02503">
    <property type="entry name" value="MobA"/>
    <property type="match status" value="1"/>
</dbReference>
<gene>
    <name evidence="9" type="primary">mobA</name>
    <name evidence="9" type="ORF">CINF_1092</name>
</gene>
<evidence type="ECO:0000256" key="1">
    <source>
        <dbReference type="ARBA" id="ARBA00022490"/>
    </source>
</evidence>
<dbReference type="GO" id="GO:0006777">
    <property type="term" value="P:Mo-molybdopterin cofactor biosynthetic process"/>
    <property type="evidence" value="ECO:0007669"/>
    <property type="project" value="UniProtKB-KW"/>
</dbReference>
<proteinExistence type="predicted"/>
<evidence type="ECO:0000256" key="4">
    <source>
        <dbReference type="ARBA" id="ARBA00022741"/>
    </source>
</evidence>
<keyword evidence="1" id="KW-0963">Cytoplasm</keyword>
<evidence type="ECO:0000256" key="2">
    <source>
        <dbReference type="ARBA" id="ARBA00022679"/>
    </source>
</evidence>
<keyword evidence="9" id="KW-0548">Nucleotidyltransferase</keyword>
<dbReference type="RefSeq" id="WP_179974789.1">
    <property type="nucleotide sequence ID" value="NZ_CP049075.1"/>
</dbReference>
<dbReference type="AlphaFoldDB" id="A0A7H9CHM2"/>
<keyword evidence="10" id="KW-1185">Reference proteome</keyword>
<dbReference type="PANTHER" id="PTHR19136:SF81">
    <property type="entry name" value="MOLYBDENUM COFACTOR GUANYLYLTRANSFERASE"/>
    <property type="match status" value="1"/>
</dbReference>
<dbReference type="Proteomes" id="UP000509414">
    <property type="component" value="Chromosome"/>
</dbReference>
<dbReference type="InterPro" id="IPR025877">
    <property type="entry name" value="MobA-like_NTP_Trfase"/>
</dbReference>
<dbReference type="SUPFAM" id="SSF53448">
    <property type="entry name" value="Nucleotide-diphospho-sugar transferases"/>
    <property type="match status" value="1"/>
</dbReference>
<evidence type="ECO:0000313" key="9">
    <source>
        <dbReference type="EMBL" id="QLI05586.1"/>
    </source>
</evidence>
<dbReference type="GO" id="GO:0046872">
    <property type="term" value="F:metal ion binding"/>
    <property type="evidence" value="ECO:0007669"/>
    <property type="project" value="UniProtKB-KW"/>
</dbReference>
<name>A0A7H9CHM2_9BACT</name>
<dbReference type="EC" id="2.7.7.77" evidence="9"/>
<keyword evidence="5" id="KW-0460">Magnesium</keyword>
<sequence>MQNALILAGGKSSRMGFDKSLLKYDNFATITHFLYYKLSKLFACVQVSAKEQKFTPPLPLLKDDFKDFAPIFVLANLDKFFTSSIFIIPADQPFINESTILALFEGSKSAQICIGSNKDQTHPLCGFFNPSIAKIAKEQIKNQNYAIKELLKACDTKIISFDESEQFINLNTTADISKANNALNMRLKY</sequence>
<keyword evidence="4" id="KW-0547">Nucleotide-binding</keyword>
<evidence type="ECO:0000313" key="10">
    <source>
        <dbReference type="Proteomes" id="UP000509414"/>
    </source>
</evidence>
<accession>A0A7H9CHM2</accession>
<organism evidence="9 10">
    <name type="scientific">Candidatus Campylobacter infans</name>
    <dbReference type="NCBI Taxonomy" id="2561898"/>
    <lineage>
        <taxon>Bacteria</taxon>
        <taxon>Pseudomonadati</taxon>
        <taxon>Campylobacterota</taxon>
        <taxon>Epsilonproteobacteria</taxon>
        <taxon>Campylobacterales</taxon>
        <taxon>Campylobacteraceae</taxon>
        <taxon>Campylobacter</taxon>
    </lineage>
</organism>
<dbReference type="GO" id="GO:0061603">
    <property type="term" value="F:molybdenum cofactor guanylyltransferase activity"/>
    <property type="evidence" value="ECO:0007669"/>
    <property type="project" value="UniProtKB-EC"/>
</dbReference>
<evidence type="ECO:0000256" key="7">
    <source>
        <dbReference type="ARBA" id="ARBA00023150"/>
    </source>
</evidence>